<evidence type="ECO:0000313" key="2">
    <source>
        <dbReference type="Proteomes" id="UP000094844"/>
    </source>
</evidence>
<organism evidence="1 2">
    <name type="scientific">Hafnia alvei</name>
    <dbReference type="NCBI Taxonomy" id="569"/>
    <lineage>
        <taxon>Bacteria</taxon>
        <taxon>Pseudomonadati</taxon>
        <taxon>Pseudomonadota</taxon>
        <taxon>Gammaproteobacteria</taxon>
        <taxon>Enterobacterales</taxon>
        <taxon>Hafniaceae</taxon>
        <taxon>Hafnia</taxon>
    </lineage>
</organism>
<accession>A0A1C6Z3N0</accession>
<protein>
    <submittedName>
        <fullName evidence="1">Uncharacterized protein</fullName>
    </submittedName>
</protein>
<sequence>MMMYFTYSLLFSIRNKKAALLSGFFINTNKLFLLLF</sequence>
<dbReference type="AlphaFoldDB" id="A0A1C6Z3N0"/>
<proteinExistence type="predicted"/>
<dbReference type="EMBL" id="FMIQ01000057">
    <property type="protein sequence ID" value="SCM53634.1"/>
    <property type="molecule type" value="Genomic_DNA"/>
</dbReference>
<dbReference type="Proteomes" id="UP000094844">
    <property type="component" value="Unassembled WGS sequence"/>
</dbReference>
<gene>
    <name evidence="1" type="ORF">BN1044_03129</name>
</gene>
<evidence type="ECO:0000313" key="1">
    <source>
        <dbReference type="EMBL" id="SCM53634.1"/>
    </source>
</evidence>
<reference evidence="1 2" key="1">
    <citation type="submission" date="2016-09" db="EMBL/GenBank/DDBJ databases">
        <authorList>
            <person name="Capua I."/>
            <person name="De Benedictis P."/>
            <person name="Joannis T."/>
            <person name="Lombin L.H."/>
            <person name="Cattoli G."/>
        </authorList>
    </citation>
    <scope>NUCLEOTIDE SEQUENCE [LARGE SCALE GENOMIC DNA]</scope>
    <source>
        <strain evidence="1 2">GB001</strain>
    </source>
</reference>
<name>A0A1C6Z3N0_HAFAL</name>